<organism evidence="2">
    <name type="scientific">hydrothermal vent metagenome</name>
    <dbReference type="NCBI Taxonomy" id="652676"/>
    <lineage>
        <taxon>unclassified sequences</taxon>
        <taxon>metagenomes</taxon>
        <taxon>ecological metagenomes</taxon>
    </lineage>
</organism>
<protein>
    <submittedName>
        <fullName evidence="2">Putative secreted protein</fullName>
    </submittedName>
</protein>
<reference evidence="2" key="1">
    <citation type="submission" date="2018-06" db="EMBL/GenBank/DDBJ databases">
        <authorList>
            <person name="Zhirakovskaya E."/>
        </authorList>
    </citation>
    <scope>NUCLEOTIDE SEQUENCE</scope>
</reference>
<dbReference type="InterPro" id="IPR036188">
    <property type="entry name" value="FAD/NAD-bd_sf"/>
</dbReference>
<keyword evidence="1" id="KW-0560">Oxidoreductase</keyword>
<dbReference type="EMBL" id="UOEK01000498">
    <property type="protein sequence ID" value="VAW08832.1"/>
    <property type="molecule type" value="Genomic_DNA"/>
</dbReference>
<dbReference type="PRINTS" id="PR00368">
    <property type="entry name" value="FADPNR"/>
</dbReference>
<dbReference type="PANTHER" id="PTHR43539">
    <property type="entry name" value="FLAVIN-BINDING MONOOXYGENASE-LIKE PROTEIN (AFU_ORTHOLOGUE AFUA_4G09220)"/>
    <property type="match status" value="1"/>
</dbReference>
<dbReference type="GO" id="GO:0050660">
    <property type="term" value="F:flavin adenine dinucleotide binding"/>
    <property type="evidence" value="ECO:0007669"/>
    <property type="project" value="TreeGrafter"/>
</dbReference>
<proteinExistence type="predicted"/>
<dbReference type="GO" id="GO:0004497">
    <property type="term" value="F:monooxygenase activity"/>
    <property type="evidence" value="ECO:0007669"/>
    <property type="project" value="TreeGrafter"/>
</dbReference>
<dbReference type="PRINTS" id="PR00411">
    <property type="entry name" value="PNDRDTASEI"/>
</dbReference>
<dbReference type="AlphaFoldDB" id="A0A3B0T317"/>
<dbReference type="Gene3D" id="3.50.50.60">
    <property type="entry name" value="FAD/NAD(P)-binding domain"/>
    <property type="match status" value="1"/>
</dbReference>
<accession>A0A3B0T317</accession>
<name>A0A3B0T317_9ZZZZ</name>
<dbReference type="InterPro" id="IPR050982">
    <property type="entry name" value="Auxin_biosynth/cation_transpt"/>
</dbReference>
<sequence length="450" mass="47803">MQHYDLHIDGYQYEKNFMSAPQNPTLVLGAGPIGLAAAAHLAARGLPFLVLERGEHVGTNMSDWGHIRMFSPWQYAVDATAVDLLGDSWISPTLEDFPTGSDMVEQYLQPLAELPQIAPHLRFGHEVVSIHRAHMGRTMTPNRGDSPLIVTAATATGLIQIAARAVIDATGTWNHPNPAATTGIRTDSEAAASEYIEYGAPDSAGALRGRYAGKRVAVIGGGHTAQNVLRALATVRETDPTTDIHWLIRRGSAESLYGSGSADELSQRAALGSAARDLVDSGAVLPHTGFLTHDFDIADGAVRVHSLDGQSLVVDEVIVATGQRPDHSTTAELQIDVDPVTEATRHLGPLIDPNVHSCATVPPHGHREVGHPEPNFYTVGMKSYGRAPTFLLMTGYEQVRSVVAALAGDMEAADTVDFVLPESGVCGVPSARVIVTSTGEEVIEQAGCCG</sequence>
<dbReference type="Pfam" id="PF13738">
    <property type="entry name" value="Pyr_redox_3"/>
    <property type="match status" value="1"/>
</dbReference>
<dbReference type="PANTHER" id="PTHR43539:SF78">
    <property type="entry name" value="FLAVIN-CONTAINING MONOOXYGENASE"/>
    <property type="match status" value="1"/>
</dbReference>
<dbReference type="SUPFAM" id="SSF51905">
    <property type="entry name" value="FAD/NAD(P)-binding domain"/>
    <property type="match status" value="1"/>
</dbReference>
<evidence type="ECO:0000256" key="1">
    <source>
        <dbReference type="ARBA" id="ARBA00023002"/>
    </source>
</evidence>
<gene>
    <name evidence="2" type="ORF">MNBD_ACTINO02-621</name>
</gene>
<evidence type="ECO:0000313" key="2">
    <source>
        <dbReference type="EMBL" id="VAW08832.1"/>
    </source>
</evidence>